<keyword evidence="4" id="KW-1185">Reference proteome</keyword>
<reference evidence="4" key="1">
    <citation type="journal article" date="2013" name="Genetics">
        <title>The draft genome and transcriptome of Panagrellus redivivus are shaped by the harsh demands of a free-living lifestyle.</title>
        <authorList>
            <person name="Srinivasan J."/>
            <person name="Dillman A.R."/>
            <person name="Macchietto M.G."/>
            <person name="Heikkinen L."/>
            <person name="Lakso M."/>
            <person name="Fracchia K.M."/>
            <person name="Antoshechkin I."/>
            <person name="Mortazavi A."/>
            <person name="Wong G."/>
            <person name="Sternberg P.W."/>
        </authorList>
    </citation>
    <scope>NUCLEOTIDE SEQUENCE [LARGE SCALE GENOMIC DNA]</scope>
    <source>
        <strain evidence="4">MT8872</strain>
    </source>
</reference>
<reference evidence="5" key="2">
    <citation type="submission" date="2020-10" db="UniProtKB">
        <authorList>
            <consortium name="WormBaseParasite"/>
        </authorList>
    </citation>
    <scope>IDENTIFICATION</scope>
</reference>
<organism evidence="4 5">
    <name type="scientific">Panagrellus redivivus</name>
    <name type="common">Microworm</name>
    <dbReference type="NCBI Taxonomy" id="6233"/>
    <lineage>
        <taxon>Eukaryota</taxon>
        <taxon>Metazoa</taxon>
        <taxon>Ecdysozoa</taxon>
        <taxon>Nematoda</taxon>
        <taxon>Chromadorea</taxon>
        <taxon>Rhabditida</taxon>
        <taxon>Tylenchina</taxon>
        <taxon>Panagrolaimomorpha</taxon>
        <taxon>Panagrolaimoidea</taxon>
        <taxon>Panagrolaimidae</taxon>
        <taxon>Panagrellus</taxon>
    </lineage>
</organism>
<feature type="region of interest" description="Disordered" evidence="1">
    <location>
        <begin position="249"/>
        <end position="276"/>
    </location>
</feature>
<name>A0A7E4UPW8_PANRE</name>
<feature type="region of interest" description="Disordered" evidence="1">
    <location>
        <begin position="155"/>
        <end position="183"/>
    </location>
</feature>
<dbReference type="Proteomes" id="UP000492821">
    <property type="component" value="Unassembled WGS sequence"/>
</dbReference>
<feature type="compositionally biased region" description="Basic and acidic residues" evidence="1">
    <location>
        <begin position="160"/>
        <end position="183"/>
    </location>
</feature>
<evidence type="ECO:0000313" key="4">
    <source>
        <dbReference type="Proteomes" id="UP000492821"/>
    </source>
</evidence>
<keyword evidence="3" id="KW-0732">Signal</keyword>
<keyword evidence="2" id="KW-0472">Membrane</keyword>
<feature type="transmembrane region" description="Helical" evidence="2">
    <location>
        <begin position="193"/>
        <end position="216"/>
    </location>
</feature>
<keyword evidence="2" id="KW-0812">Transmembrane</keyword>
<accession>A0A7E4UPW8</accession>
<feature type="chain" id="PRO_5028863330" evidence="3">
    <location>
        <begin position="23"/>
        <end position="601"/>
    </location>
</feature>
<proteinExistence type="predicted"/>
<feature type="compositionally biased region" description="Polar residues" evidence="1">
    <location>
        <begin position="255"/>
        <end position="269"/>
    </location>
</feature>
<sequence length="601" mass="67491">MRSLQNLLVAVILLHFLLKVQGRPVEQKDNDGVQLRVTDTVDLILPEKLSFRVPDTCTGWLKLCYETSTTLTTDSVNTLYNPDIEHECPPGNCIITFDVAKSEDFGIVKIKSVGTYRIGSFDDNLPKYCARKKTNSPQKFTVLQLPNCLVTVVGASQPGDESKEDEKEEEKENEKDSEEEVGKAPAKDANLKWIIILGIGIVLSIALLIGVIIFIWRSWRSKSVENPAQPPRIPEIKVVKSPAPTSPIVAPTSPMPTESPSNVAPSTLKTDAVSPSVAEKPTQNIVSRAQKVRKQKKNKKQRGWEVYGVKTLNTTTTNAEDDDSPKYDMAAKLAEDAPRCLHRLDLLEYRGMSPCQSGSQLHPFLQHVDKDYNTFPRRKIAEEEIELFLSITSDAFMMLPGLLKRARQELCRYGAVYTHRRWISFNAVTRHYLRQITTPGFIAWYGFAGEHGRLVKLKDNKGTEKILAKMSVPALLVVVFREQLRTPIRRKAFAKLRVRLTEVACLHPTNELLGKAYPICLIPEMLKKDAKKFRDGANDMAFSTPFEVLKQDAKNEATEEDENTDETQATFSDGKKRDVLGSVEVMGTQTEATVTVKEDLF</sequence>
<protein>
    <submittedName>
        <fullName evidence="5">CUB domain-containing protein</fullName>
    </submittedName>
</protein>
<evidence type="ECO:0000256" key="2">
    <source>
        <dbReference type="SAM" id="Phobius"/>
    </source>
</evidence>
<dbReference type="WBParaSite" id="Pan_g11397.t1">
    <property type="protein sequence ID" value="Pan_g11397.t1"/>
    <property type="gene ID" value="Pan_g11397"/>
</dbReference>
<dbReference type="AlphaFoldDB" id="A0A7E4UPW8"/>
<evidence type="ECO:0000256" key="1">
    <source>
        <dbReference type="SAM" id="MobiDB-lite"/>
    </source>
</evidence>
<feature type="region of interest" description="Disordered" evidence="1">
    <location>
        <begin position="553"/>
        <end position="573"/>
    </location>
</feature>
<evidence type="ECO:0000313" key="5">
    <source>
        <dbReference type="WBParaSite" id="Pan_g11397.t1"/>
    </source>
</evidence>
<keyword evidence="2" id="KW-1133">Transmembrane helix</keyword>
<feature type="signal peptide" evidence="3">
    <location>
        <begin position="1"/>
        <end position="22"/>
    </location>
</feature>
<evidence type="ECO:0000256" key="3">
    <source>
        <dbReference type="SAM" id="SignalP"/>
    </source>
</evidence>